<feature type="compositionally biased region" description="Polar residues" evidence="1">
    <location>
        <begin position="379"/>
        <end position="391"/>
    </location>
</feature>
<proteinExistence type="predicted"/>
<evidence type="ECO:0000313" key="2">
    <source>
        <dbReference type="EMBL" id="KAH7063207.1"/>
    </source>
</evidence>
<feature type="compositionally biased region" description="Polar residues" evidence="1">
    <location>
        <begin position="681"/>
        <end position="690"/>
    </location>
</feature>
<accession>A0ABQ8GRT4</accession>
<comment type="caution">
    <text evidence="2">The sequence shown here is derived from an EMBL/GenBank/DDBJ whole genome shotgun (WGS) entry which is preliminary data.</text>
</comment>
<feature type="non-terminal residue" evidence="2">
    <location>
        <position position="864"/>
    </location>
</feature>
<gene>
    <name evidence="2" type="ORF">B0J12DRAFT_614387</name>
</gene>
<feature type="region of interest" description="Disordered" evidence="1">
    <location>
        <begin position="545"/>
        <end position="576"/>
    </location>
</feature>
<dbReference type="Proteomes" id="UP000774617">
    <property type="component" value="Unassembled WGS sequence"/>
</dbReference>
<feature type="region of interest" description="Disordered" evidence="1">
    <location>
        <begin position="508"/>
        <end position="529"/>
    </location>
</feature>
<feature type="region of interest" description="Disordered" evidence="1">
    <location>
        <begin position="69"/>
        <end position="177"/>
    </location>
</feature>
<name>A0ABQ8GRT4_9PEZI</name>
<evidence type="ECO:0000256" key="1">
    <source>
        <dbReference type="SAM" id="MobiDB-lite"/>
    </source>
</evidence>
<keyword evidence="3" id="KW-1185">Reference proteome</keyword>
<feature type="region of interest" description="Disordered" evidence="1">
    <location>
        <begin position="371"/>
        <end position="473"/>
    </location>
</feature>
<dbReference type="EMBL" id="JAGTJR010000002">
    <property type="protein sequence ID" value="KAH7063207.1"/>
    <property type="molecule type" value="Genomic_DNA"/>
</dbReference>
<reference evidence="2 3" key="1">
    <citation type="journal article" date="2021" name="Nat. Commun.">
        <title>Genetic determinants of endophytism in the Arabidopsis root mycobiome.</title>
        <authorList>
            <person name="Mesny F."/>
            <person name="Miyauchi S."/>
            <person name="Thiergart T."/>
            <person name="Pickel B."/>
            <person name="Atanasova L."/>
            <person name="Karlsson M."/>
            <person name="Huettel B."/>
            <person name="Barry K.W."/>
            <person name="Haridas S."/>
            <person name="Chen C."/>
            <person name="Bauer D."/>
            <person name="Andreopoulos W."/>
            <person name="Pangilinan J."/>
            <person name="LaButti K."/>
            <person name="Riley R."/>
            <person name="Lipzen A."/>
            <person name="Clum A."/>
            <person name="Drula E."/>
            <person name="Henrissat B."/>
            <person name="Kohler A."/>
            <person name="Grigoriev I.V."/>
            <person name="Martin F.M."/>
            <person name="Hacquard S."/>
        </authorList>
    </citation>
    <scope>NUCLEOTIDE SEQUENCE [LARGE SCALE GENOMIC DNA]</scope>
    <source>
        <strain evidence="2 3">MPI-SDFR-AT-0080</strain>
    </source>
</reference>
<feature type="region of interest" description="Disordered" evidence="1">
    <location>
        <begin position="811"/>
        <end position="864"/>
    </location>
</feature>
<protein>
    <submittedName>
        <fullName evidence="2">Uncharacterized protein</fullName>
    </submittedName>
</protein>
<feature type="region of interest" description="Disordered" evidence="1">
    <location>
        <begin position="624"/>
        <end position="705"/>
    </location>
</feature>
<sequence length="864" mass="94689">MLPRASTDAGTRLRHTKSTSSVRSRRNPTTLAEPSDPFIVREHATAAAVQAFERAYALDRTRSRAEQSLELARRMSTASRGSQGSHFPPRGSSLRQAGEESAVKSRKSVQYHRYSTEKHQNNSPRTAAAPVVTPQHQLRKHMLTSSVASAPSLPKENVPNVSPSTTATASASKQIRKSRSMYTSWNLGLGTSRDAPQDATVESVHFTSQRLKEVEMRSVVDASFKDNLASQRISEAPSAEEVTAARDRALQDFQKNRLRTRPSFAFTPFRKRQGDQQHIPRATYKVALSPHETSPLGVTVPAAIPAKGEGKRSFSGSLKTRLKKVFRKTSKPVIQLPAQQVDATRAYFGNSISTTPTDATSCAATGTPPDYFTYGDMSRPSSRQRVSSDISNHFRKSTEDHDMSDISKSRVTSWTNSSVTNSTNSRDPKRLSIIPEIDPASEKKRSNSILSRSPFRKPLHTSPPGVTKGPDSFDVFSALKTRLEKAGLDSNLDPDLPSSGTRLLHEQTERAMLPSQTRNSSNTSKLSRATMATIRTVTPQAFISTRFKDRTDGGHQQFEDDEGPRHDSPDNEDRGLILPRIRLQRAAKATIPTPEQIPTRKKRSGYCWQPQLGQCNSPVYSKNTRKAMVSDTSYERAPLDQTPSPPKRADAPPRTSSRKPQEPVDMLSPNWPSRADIMSPSVYSRDSSGESPVRKESSGSDCPLGTVVIVSSHSAKSYTLESSPKKGIDSRSVHNSKDWKNWLSKEVSELDLSQNFDMSMMEEWLLKPAGHQREHAEIIGVGEDEGEVVIFKSRPASNDFSNRPERLTLIDSLGGGAGGQAVSTSEEGVPGVGTSTRSGEAVAADTERKASEQNQKSNGSGSGG</sequence>
<organism evidence="2 3">
    <name type="scientific">Macrophomina phaseolina</name>
    <dbReference type="NCBI Taxonomy" id="35725"/>
    <lineage>
        <taxon>Eukaryota</taxon>
        <taxon>Fungi</taxon>
        <taxon>Dikarya</taxon>
        <taxon>Ascomycota</taxon>
        <taxon>Pezizomycotina</taxon>
        <taxon>Dothideomycetes</taxon>
        <taxon>Dothideomycetes incertae sedis</taxon>
        <taxon>Botryosphaeriales</taxon>
        <taxon>Botryosphaeriaceae</taxon>
        <taxon>Macrophomina</taxon>
    </lineage>
</organism>
<feature type="compositionally biased region" description="Polar residues" evidence="1">
    <location>
        <begin position="76"/>
        <end position="85"/>
    </location>
</feature>
<evidence type="ECO:0000313" key="3">
    <source>
        <dbReference type="Proteomes" id="UP000774617"/>
    </source>
</evidence>
<feature type="compositionally biased region" description="Polar residues" evidence="1">
    <location>
        <begin position="514"/>
        <end position="527"/>
    </location>
</feature>
<feature type="compositionally biased region" description="Polar residues" evidence="1">
    <location>
        <begin position="18"/>
        <end position="32"/>
    </location>
</feature>
<feature type="compositionally biased region" description="Basic and acidic residues" evidence="1">
    <location>
        <begin position="396"/>
        <end position="408"/>
    </location>
</feature>
<feature type="compositionally biased region" description="Basic and acidic residues" evidence="1">
    <location>
        <begin position="563"/>
        <end position="575"/>
    </location>
</feature>
<feature type="compositionally biased region" description="Low complexity" evidence="1">
    <location>
        <begin position="409"/>
        <end position="425"/>
    </location>
</feature>
<feature type="region of interest" description="Disordered" evidence="1">
    <location>
        <begin position="1"/>
        <end position="38"/>
    </location>
</feature>